<dbReference type="SUPFAM" id="SSF52540">
    <property type="entry name" value="P-loop containing nucleoside triphosphate hydrolases"/>
    <property type="match status" value="1"/>
</dbReference>
<dbReference type="InterPro" id="IPR027417">
    <property type="entry name" value="P-loop_NTPase"/>
</dbReference>
<evidence type="ECO:0000313" key="2">
    <source>
        <dbReference type="Proteomes" id="UP000316781"/>
    </source>
</evidence>
<proteinExistence type="predicted"/>
<evidence type="ECO:0000313" key="1">
    <source>
        <dbReference type="EMBL" id="TRL35289.1"/>
    </source>
</evidence>
<evidence type="ECO:0008006" key="3">
    <source>
        <dbReference type="Google" id="ProtNLM"/>
    </source>
</evidence>
<dbReference type="Gene3D" id="3.40.50.300">
    <property type="entry name" value="P-loop containing nucleotide triphosphate hydrolases"/>
    <property type="match status" value="1"/>
</dbReference>
<protein>
    <recommendedName>
        <fullName evidence="3">Protein ImuA</fullName>
    </recommendedName>
</protein>
<accession>A0A549T094</accession>
<organism evidence="1 2">
    <name type="scientific">Methylosinus sporium</name>
    <dbReference type="NCBI Taxonomy" id="428"/>
    <lineage>
        <taxon>Bacteria</taxon>
        <taxon>Pseudomonadati</taxon>
        <taxon>Pseudomonadota</taxon>
        <taxon>Alphaproteobacteria</taxon>
        <taxon>Hyphomicrobiales</taxon>
        <taxon>Methylocystaceae</taxon>
        <taxon>Methylosinus</taxon>
    </lineage>
</organism>
<comment type="caution">
    <text evidence="1">The sequence shown here is derived from an EMBL/GenBank/DDBJ whole genome shotgun (WGS) entry which is preliminary data.</text>
</comment>
<gene>
    <name evidence="1" type="ORF">FM996_08240</name>
</gene>
<sequence length="279" mass="29978">MSRSDSSERIVFLRRRIAALEAGGAPAPVPASRDEGLSRLFDPGRGGLREALPARPTDAAAAAGFAFALALRRLRLRPQGGIVWIAEDMAARELGLPYGRGLQAAGLPPELLVLARTHRPRETLWAMEEALKSGAAVVIAESWAESWADAGAYDLAASRRLALAARRGDCAGLLLLPRAAGVAQRLASAAEARFEIAAGAPPPRAEGAPRPLPGPLAFRLRVVKARGLVGAFDPQAWRDIVFDHQEAEFHEWPFHALPRRVPAAPVDRPARAQKRTHAR</sequence>
<dbReference type="RefSeq" id="WP_142862601.1">
    <property type="nucleotide sequence ID" value="NZ_VJMF01000032.1"/>
</dbReference>
<reference evidence="1 2" key="1">
    <citation type="submission" date="2019-07" db="EMBL/GenBank/DDBJ databases">
        <title>Ln-dependent methylotrophs.</title>
        <authorList>
            <person name="Tani A."/>
        </authorList>
    </citation>
    <scope>NUCLEOTIDE SEQUENCE [LARGE SCALE GENOMIC DNA]</scope>
    <source>
        <strain evidence="1 2">SM89A</strain>
    </source>
</reference>
<dbReference type="EMBL" id="VJMF01000032">
    <property type="protein sequence ID" value="TRL35289.1"/>
    <property type="molecule type" value="Genomic_DNA"/>
</dbReference>
<dbReference type="AlphaFoldDB" id="A0A549T094"/>
<dbReference type="Proteomes" id="UP000316781">
    <property type="component" value="Unassembled WGS sequence"/>
</dbReference>
<name>A0A549T094_METSR</name>